<gene>
    <name evidence="2" type="ORF">NTE_00532</name>
</gene>
<dbReference type="EMBL" id="CP007174">
    <property type="protein sequence ID" value="AIF82613.1"/>
    <property type="molecule type" value="Genomic_DNA"/>
</dbReference>
<evidence type="ECO:0000259" key="1">
    <source>
        <dbReference type="Pfam" id="PF14417"/>
    </source>
</evidence>
<proteinExistence type="predicted"/>
<evidence type="ECO:0000313" key="3">
    <source>
        <dbReference type="Proteomes" id="UP000028194"/>
    </source>
</evidence>
<reference evidence="2 3" key="1">
    <citation type="journal article" date="2014" name="PLoS ONE">
        <title>Genome Sequence of Candidatus Nitrososphaera evergladensis from Group I.1b Enriched from Everglades Soil Reveals Novel Genomic Features of the Ammonia-Oxidizing Archaea.</title>
        <authorList>
            <person name="Zhalnina K.V."/>
            <person name="Dias R."/>
            <person name="Leonard M.T."/>
            <person name="Dorr de Quadros P."/>
            <person name="Camargo F.A."/>
            <person name="Drew J.C."/>
            <person name="Farmerie W.G."/>
            <person name="Daroub S.H."/>
            <person name="Triplett E.W."/>
        </authorList>
    </citation>
    <scope>NUCLEOTIDE SEQUENCE [LARGE SCALE GENOMIC DNA]</scope>
    <source>
        <strain evidence="2 3">SR1</strain>
    </source>
</reference>
<dbReference type="KEGG" id="nev:NTE_00532"/>
<dbReference type="InterPro" id="IPR025847">
    <property type="entry name" value="MEDS_domain"/>
</dbReference>
<dbReference type="GeneID" id="41596404"/>
<dbReference type="AlphaFoldDB" id="A0A075MMW7"/>
<sequence length="202" mass="23383">MTTTITHPLDFIVTLDSKPMHIALFYEDEEYAREIEYAFLKNGLAKSQHCIYTTHGGDADIERIRTEMIKHGIDVSKFEPAGFLHILKISDPRDDPSGFERGIENLKNKIVGRKKPPIRLVSRFIKEVESEDDARANMLVERTIHSRFFDDYQGGLFMCPYPVDKVPSQVRAEWFLNHMQHHHAAVFAPKYFEGSGLVLERY</sequence>
<protein>
    <submittedName>
        <fullName evidence="2">MEDS: MEthanogen/methylotroph, DcmR Sensory domain</fullName>
    </submittedName>
</protein>
<feature type="domain" description="MEDS" evidence="1">
    <location>
        <begin position="21"/>
        <end position="178"/>
    </location>
</feature>
<dbReference type="Proteomes" id="UP000028194">
    <property type="component" value="Chromosome"/>
</dbReference>
<dbReference type="HOGENOM" id="CLU_1478846_0_0_2"/>
<name>A0A075MMW7_9ARCH</name>
<evidence type="ECO:0000313" key="2">
    <source>
        <dbReference type="EMBL" id="AIF82613.1"/>
    </source>
</evidence>
<accession>A0A075MMW7</accession>
<dbReference type="eggNOG" id="arCOG03567">
    <property type="taxonomic scope" value="Archaea"/>
</dbReference>
<dbReference type="OrthoDB" id="386660at2157"/>
<keyword evidence="3" id="KW-1185">Reference proteome</keyword>
<dbReference type="Pfam" id="PF14417">
    <property type="entry name" value="MEDS"/>
    <property type="match status" value="1"/>
</dbReference>
<dbReference type="RefSeq" id="WP_148699550.1">
    <property type="nucleotide sequence ID" value="NZ_CP007174.1"/>
</dbReference>
<organism evidence="2 3">
    <name type="scientific">Candidatus Nitrososphaera evergladensis SR1</name>
    <dbReference type="NCBI Taxonomy" id="1459636"/>
    <lineage>
        <taxon>Archaea</taxon>
        <taxon>Nitrososphaerota</taxon>
        <taxon>Nitrososphaeria</taxon>
        <taxon>Nitrososphaerales</taxon>
        <taxon>Nitrososphaeraceae</taxon>
        <taxon>Nitrososphaera</taxon>
    </lineage>
</organism>